<dbReference type="InterPro" id="IPR050090">
    <property type="entry name" value="Tyrosine_recombinase_XerCD"/>
</dbReference>
<evidence type="ECO:0000256" key="1">
    <source>
        <dbReference type="ARBA" id="ARBA00008857"/>
    </source>
</evidence>
<keyword evidence="6" id="KW-0175">Coiled coil</keyword>
<dbReference type="GO" id="GO:0015074">
    <property type="term" value="P:DNA integration"/>
    <property type="evidence" value="ECO:0007669"/>
    <property type="project" value="UniProtKB-KW"/>
</dbReference>
<dbReference type="RefSeq" id="WP_343332334.1">
    <property type="nucleotide sequence ID" value="NZ_JAPOHD010000012.1"/>
</dbReference>
<dbReference type="InterPro" id="IPR010998">
    <property type="entry name" value="Integrase_recombinase_N"/>
</dbReference>
<organism evidence="9 10">
    <name type="scientific">Draconibacterium aestuarii</name>
    <dbReference type="NCBI Taxonomy" id="2998507"/>
    <lineage>
        <taxon>Bacteria</taxon>
        <taxon>Pseudomonadati</taxon>
        <taxon>Bacteroidota</taxon>
        <taxon>Bacteroidia</taxon>
        <taxon>Marinilabiliales</taxon>
        <taxon>Prolixibacteraceae</taxon>
        <taxon>Draconibacterium</taxon>
    </lineage>
</organism>
<dbReference type="InterPro" id="IPR002104">
    <property type="entry name" value="Integrase_catalytic"/>
</dbReference>
<proteinExistence type="inferred from homology"/>
<keyword evidence="10" id="KW-1185">Reference proteome</keyword>
<evidence type="ECO:0000256" key="6">
    <source>
        <dbReference type="SAM" id="Coils"/>
    </source>
</evidence>
<dbReference type="Pfam" id="PF13102">
    <property type="entry name" value="Phage_int_SAM_5"/>
    <property type="match status" value="1"/>
</dbReference>
<dbReference type="PROSITE" id="PS51898">
    <property type="entry name" value="TYR_RECOMBINASE"/>
    <property type="match status" value="1"/>
</dbReference>
<dbReference type="PANTHER" id="PTHR30349:SF64">
    <property type="entry name" value="PROPHAGE INTEGRASE INTD-RELATED"/>
    <property type="match status" value="1"/>
</dbReference>
<reference evidence="9" key="1">
    <citation type="submission" date="2022-11" db="EMBL/GenBank/DDBJ databases">
        <title>Marilongibacter aestuarii gen. nov., sp. nov., isolated from tidal flat sediment.</title>
        <authorList>
            <person name="Jiayan W."/>
        </authorList>
    </citation>
    <scope>NUCLEOTIDE SEQUENCE</scope>
    <source>
        <strain evidence="9">Z1-6</strain>
    </source>
</reference>
<dbReference type="InterPro" id="IPR013762">
    <property type="entry name" value="Integrase-like_cat_sf"/>
</dbReference>
<sequence>MRVIMHFYPRKSRLNDDGQLPIYVRFTVKSKRVDLSTGLFIQPKHWSEAKGRVKDRAPNAYTANERLDKLKTEIQDYYNQLRSSGEDFSVSTIKDYLLEVDNKTGVLEVFDYYLESMVAKTGGYSKETYKHYKSSRKRLATFIKDHYKKNDYPVQTIKFGFLDAFDIYLKRKYKVHQNTAWNYHKHLRRVLNLAISMEHISINPYKKYKVGLAPTQREILTSDELDRLEQKKIQIKRLDIVRDIFVFACYTGLSYSDIYKLNKSHLHKGIDKKDWIIIDRTKTSTRCRIPLLPKAKELLDKYSKYPTNENNGKLLPVLTNQKMNSYLKELGDICGINKDITMHIARHTFATSVTLANGVPIETVSKILGHTSLKTTQIYAKVLDQKISVDMDMLQTKLSEKKKAI</sequence>
<protein>
    <submittedName>
        <fullName evidence="9">Site-specific integrase</fullName>
    </submittedName>
</protein>
<dbReference type="AlphaFoldDB" id="A0A9X3F3S1"/>
<comment type="similarity">
    <text evidence="1">Belongs to the 'phage' integrase family.</text>
</comment>
<evidence type="ECO:0000256" key="5">
    <source>
        <dbReference type="PROSITE-ProRule" id="PRU01248"/>
    </source>
</evidence>
<dbReference type="Pfam" id="PF00589">
    <property type="entry name" value="Phage_integrase"/>
    <property type="match status" value="1"/>
</dbReference>
<evidence type="ECO:0000259" key="7">
    <source>
        <dbReference type="PROSITE" id="PS51898"/>
    </source>
</evidence>
<dbReference type="PROSITE" id="PS51900">
    <property type="entry name" value="CB"/>
    <property type="match status" value="1"/>
</dbReference>
<dbReference type="InterPro" id="IPR044068">
    <property type="entry name" value="CB"/>
</dbReference>
<feature type="coiled-coil region" evidence="6">
    <location>
        <begin position="60"/>
        <end position="87"/>
    </location>
</feature>
<dbReference type="InterPro" id="IPR035386">
    <property type="entry name" value="Arm-DNA-bind_5"/>
</dbReference>
<dbReference type="SUPFAM" id="SSF56349">
    <property type="entry name" value="DNA breaking-rejoining enzymes"/>
    <property type="match status" value="1"/>
</dbReference>
<accession>A0A9X3F3S1</accession>
<keyword evidence="4" id="KW-0233">DNA recombination</keyword>
<keyword evidence="3 5" id="KW-0238">DNA-binding</keyword>
<name>A0A9X3F3S1_9BACT</name>
<dbReference type="Proteomes" id="UP001145087">
    <property type="component" value="Unassembled WGS sequence"/>
</dbReference>
<dbReference type="PANTHER" id="PTHR30349">
    <property type="entry name" value="PHAGE INTEGRASE-RELATED"/>
    <property type="match status" value="1"/>
</dbReference>
<evidence type="ECO:0000313" key="9">
    <source>
        <dbReference type="EMBL" id="MCY1720004.1"/>
    </source>
</evidence>
<gene>
    <name evidence="9" type="ORF">OU798_06595</name>
</gene>
<dbReference type="GO" id="GO:0003677">
    <property type="term" value="F:DNA binding"/>
    <property type="evidence" value="ECO:0007669"/>
    <property type="project" value="UniProtKB-UniRule"/>
</dbReference>
<evidence type="ECO:0000256" key="4">
    <source>
        <dbReference type="ARBA" id="ARBA00023172"/>
    </source>
</evidence>
<dbReference type="CDD" id="cd01185">
    <property type="entry name" value="INTN1_C_like"/>
    <property type="match status" value="1"/>
</dbReference>
<dbReference type="InterPro" id="IPR025269">
    <property type="entry name" value="SAM-like_dom"/>
</dbReference>
<dbReference type="Gene3D" id="1.10.150.130">
    <property type="match status" value="1"/>
</dbReference>
<comment type="caution">
    <text evidence="9">The sequence shown here is derived from an EMBL/GenBank/DDBJ whole genome shotgun (WGS) entry which is preliminary data.</text>
</comment>
<dbReference type="EMBL" id="JAPOHD010000012">
    <property type="protein sequence ID" value="MCY1720004.1"/>
    <property type="molecule type" value="Genomic_DNA"/>
</dbReference>
<evidence type="ECO:0000259" key="8">
    <source>
        <dbReference type="PROSITE" id="PS51900"/>
    </source>
</evidence>
<keyword evidence="2" id="KW-0229">DNA integration</keyword>
<dbReference type="InterPro" id="IPR011010">
    <property type="entry name" value="DNA_brk_join_enz"/>
</dbReference>
<dbReference type="Pfam" id="PF17293">
    <property type="entry name" value="Arm-DNA-bind_5"/>
    <property type="match status" value="1"/>
</dbReference>
<dbReference type="Gene3D" id="1.10.443.10">
    <property type="entry name" value="Intergrase catalytic core"/>
    <property type="match status" value="1"/>
</dbReference>
<evidence type="ECO:0000313" key="10">
    <source>
        <dbReference type="Proteomes" id="UP001145087"/>
    </source>
</evidence>
<evidence type="ECO:0000256" key="3">
    <source>
        <dbReference type="ARBA" id="ARBA00023125"/>
    </source>
</evidence>
<feature type="domain" description="Core-binding (CB)" evidence="8">
    <location>
        <begin position="104"/>
        <end position="195"/>
    </location>
</feature>
<feature type="domain" description="Tyr recombinase" evidence="7">
    <location>
        <begin position="215"/>
        <end position="392"/>
    </location>
</feature>
<dbReference type="GO" id="GO:0006310">
    <property type="term" value="P:DNA recombination"/>
    <property type="evidence" value="ECO:0007669"/>
    <property type="project" value="UniProtKB-KW"/>
</dbReference>
<evidence type="ECO:0000256" key="2">
    <source>
        <dbReference type="ARBA" id="ARBA00022908"/>
    </source>
</evidence>